<evidence type="ECO:0000313" key="2">
    <source>
        <dbReference type="Proteomes" id="UP000006180"/>
    </source>
</evidence>
<protein>
    <submittedName>
        <fullName evidence="1">Uncharacterized protein</fullName>
    </submittedName>
</protein>
<dbReference type="HOGENOM" id="CLU_2755708_0_0_5"/>
<organism evidence="1 2">
    <name type="scientific">Sinorhizobium fredii (strain USDA 257)</name>
    <dbReference type="NCBI Taxonomy" id="1185652"/>
    <lineage>
        <taxon>Bacteria</taxon>
        <taxon>Pseudomonadati</taxon>
        <taxon>Pseudomonadota</taxon>
        <taxon>Alphaproteobacteria</taxon>
        <taxon>Hyphomicrobiales</taxon>
        <taxon>Rhizobiaceae</taxon>
        <taxon>Sinorhizobium/Ensifer group</taxon>
        <taxon>Sinorhizobium</taxon>
    </lineage>
</organism>
<reference evidence="1 2" key="1">
    <citation type="journal article" date="2012" name="J. Bacteriol.">
        <title>Complete genome sequence of the broad-host-range strain Sinorhizobium fredii USDA257.</title>
        <authorList>
            <person name="Schuldes J."/>
            <person name="Rodriguez Orbegoso M."/>
            <person name="Schmeisser C."/>
            <person name="Krishnan H.B."/>
            <person name="Daniel R."/>
            <person name="Streit W.R."/>
        </authorList>
    </citation>
    <scope>NUCLEOTIDE SEQUENCE [LARGE SCALE GENOMIC DNA]</scope>
    <source>
        <strain evidence="1 2">USDA 257</strain>
    </source>
</reference>
<accession>I3X1D2</accession>
<proteinExistence type="predicted"/>
<dbReference type="KEGG" id="sfd:USDA257_c10970"/>
<name>I3X1D2_SINF2</name>
<sequence length="70" mass="7480">MIDTLDVPGPKLASERPNVRRFGWLSISRYSIGKTTPEAGKDNVLSLPALPFGGRAFAELDSHGVAAILT</sequence>
<dbReference type="EMBL" id="CP003563">
    <property type="protein sequence ID" value="AFL49688.1"/>
    <property type="molecule type" value="Genomic_DNA"/>
</dbReference>
<dbReference type="Proteomes" id="UP000006180">
    <property type="component" value="Chromosome"/>
</dbReference>
<gene>
    <name evidence="1" type="ORF">USDA257_c10970</name>
</gene>
<dbReference type="AlphaFoldDB" id="I3X1D2"/>
<evidence type="ECO:0000313" key="1">
    <source>
        <dbReference type="EMBL" id="AFL49688.1"/>
    </source>
</evidence>